<dbReference type="InterPro" id="IPR031468">
    <property type="entry name" value="SMP_LBD"/>
</dbReference>
<dbReference type="GO" id="GO:0016020">
    <property type="term" value="C:membrane"/>
    <property type="evidence" value="ECO:0007669"/>
    <property type="project" value="UniProtKB-SubCell"/>
</dbReference>
<dbReference type="GO" id="GO:0006869">
    <property type="term" value="P:lipid transport"/>
    <property type="evidence" value="ECO:0007669"/>
    <property type="project" value="UniProtKB-KW"/>
</dbReference>
<dbReference type="PROSITE" id="PS51847">
    <property type="entry name" value="SMP"/>
    <property type="match status" value="1"/>
</dbReference>
<protein>
    <submittedName>
        <fullName evidence="8">Uncharacterized protein</fullName>
    </submittedName>
</protein>
<evidence type="ECO:0000256" key="5">
    <source>
        <dbReference type="ARBA" id="ARBA00023136"/>
    </source>
</evidence>
<reference evidence="8" key="1">
    <citation type="journal article" date="2023" name="Nat. Commun.">
        <title>Diploid and tetraploid genomes of Acorus and the evolution of monocots.</title>
        <authorList>
            <person name="Ma L."/>
            <person name="Liu K.W."/>
            <person name="Li Z."/>
            <person name="Hsiao Y.Y."/>
            <person name="Qi Y."/>
            <person name="Fu T."/>
            <person name="Tang G.D."/>
            <person name="Zhang D."/>
            <person name="Sun W.H."/>
            <person name="Liu D.K."/>
            <person name="Li Y."/>
            <person name="Chen G.Z."/>
            <person name="Liu X.D."/>
            <person name="Liao X.Y."/>
            <person name="Jiang Y.T."/>
            <person name="Yu X."/>
            <person name="Hao Y."/>
            <person name="Huang J."/>
            <person name="Zhao X.W."/>
            <person name="Ke S."/>
            <person name="Chen Y.Y."/>
            <person name="Wu W.L."/>
            <person name="Hsu J.L."/>
            <person name="Lin Y.F."/>
            <person name="Huang M.D."/>
            <person name="Li C.Y."/>
            <person name="Huang L."/>
            <person name="Wang Z.W."/>
            <person name="Zhao X."/>
            <person name="Zhong W.Y."/>
            <person name="Peng D.H."/>
            <person name="Ahmad S."/>
            <person name="Lan S."/>
            <person name="Zhang J.S."/>
            <person name="Tsai W.C."/>
            <person name="Van de Peer Y."/>
            <person name="Liu Z.J."/>
        </authorList>
    </citation>
    <scope>NUCLEOTIDE SEQUENCE</scope>
    <source>
        <strain evidence="8">CP</strain>
    </source>
</reference>
<evidence type="ECO:0000259" key="7">
    <source>
        <dbReference type="PROSITE" id="PS51847"/>
    </source>
</evidence>
<keyword evidence="5" id="KW-0472">Membrane</keyword>
<keyword evidence="9" id="KW-1185">Reference proteome</keyword>
<dbReference type="SUPFAM" id="SSF49562">
    <property type="entry name" value="C2 domain (Calcium/lipid-binding domain, CaLB)"/>
    <property type="match status" value="3"/>
</dbReference>
<evidence type="ECO:0000313" key="9">
    <source>
        <dbReference type="Proteomes" id="UP001180020"/>
    </source>
</evidence>
<comment type="caution">
    <text evidence="8">The sequence shown here is derived from an EMBL/GenBank/DDBJ whole genome shotgun (WGS) entry which is preliminary data.</text>
</comment>
<sequence>MLMWVHIFTKSMHRCPTMDSDKMRFGFSRELAGCMSTLTLSRVTTSLSERDRERIWWVGMVRKRFLREFYAKEAVEFFNHVVEDKPMLPFLVPLVLLAWAIERWLIPFSNWVPLIVAVWATIQHGRFQRQILVEDLNQKWRRLVLDTLPVTPLEPCEWLNKLLMEVWPNYMDPKLSKKFSSIVERRLRNGKPGMLEMIELQEFSLGSCPPTVGKNGAHWLTSGDQRILRMGFDWDTNDMSIMLLVKLAKPLRGTARIVVNSIHIKGDLLLTPILDGQAVLYSFESTPEVRIGVAFGSGGSQSFPATELPGVSTWLVKIFTETLVKIMVEPRRMCFSLPAVDIKKKAVGGVLSVTVLSANNLAQSIMKGSNSGGRQNSIVNGSFSRNANDRELQTFVEVELGELTRSTSVGQGSSPRWDSTINMVLHGDTGILKFNLYEWIPSSVKYNYLTSCEIKLKYFEDGSTAFWAVGPKCGVLAKRAECCGREVKMVVPFEGVNSGELTVGLVLKEWQYSDDSISLSNSGSANFQHSVYGLPSFQSRTGRKIVVTVVEGRNLAAKDKSEKCDPYVKVQYGKVLRKTKTISHAVNPTWNQIFEFDEVGGGQYLKLKCYNSELFGDDNIGTARVSLEGLSEGSPMDVWIRLEKVSTGELRIQIEAVPSDDYEGSKNGATTSGNGWIKVVLIEAKDLIAADLRGTSDPYVRVHYGNIKKKTKVIYKTLNPQWNQTLEFPDNGSPLTLHVKDHNAVLPTSSIGDCVVDYERLPPNEMADKWIPLQGVKNGEIHVQITRVVPELQKKPSYEAGVSALLDAYKISTQIRETVKKFRGLVDQGDLEGLSLALGEIEGIEEVQEEYMLQLEREKMLLLEKIRNLALEINQAPLPPRKNSGNNE</sequence>
<accession>A0AAV9FFU0</accession>
<dbReference type="Gene3D" id="2.60.40.150">
    <property type="entry name" value="C2 domain"/>
    <property type="match status" value="3"/>
</dbReference>
<keyword evidence="4" id="KW-0446">Lipid-binding</keyword>
<evidence type="ECO:0000256" key="4">
    <source>
        <dbReference type="ARBA" id="ARBA00023121"/>
    </source>
</evidence>
<proteinExistence type="predicted"/>
<dbReference type="GO" id="GO:0008289">
    <property type="term" value="F:lipid binding"/>
    <property type="evidence" value="ECO:0007669"/>
    <property type="project" value="UniProtKB-KW"/>
</dbReference>
<feature type="domain" description="C2" evidence="6">
    <location>
        <begin position="646"/>
        <end position="771"/>
    </location>
</feature>
<reference evidence="8" key="2">
    <citation type="submission" date="2023-06" db="EMBL/GenBank/DDBJ databases">
        <authorList>
            <person name="Ma L."/>
            <person name="Liu K.-W."/>
            <person name="Li Z."/>
            <person name="Hsiao Y.-Y."/>
            <person name="Qi Y."/>
            <person name="Fu T."/>
            <person name="Tang G."/>
            <person name="Zhang D."/>
            <person name="Sun W.-H."/>
            <person name="Liu D.-K."/>
            <person name="Li Y."/>
            <person name="Chen G.-Z."/>
            <person name="Liu X.-D."/>
            <person name="Liao X.-Y."/>
            <person name="Jiang Y.-T."/>
            <person name="Yu X."/>
            <person name="Hao Y."/>
            <person name="Huang J."/>
            <person name="Zhao X.-W."/>
            <person name="Ke S."/>
            <person name="Chen Y.-Y."/>
            <person name="Wu W.-L."/>
            <person name="Hsu J.-L."/>
            <person name="Lin Y.-F."/>
            <person name="Huang M.-D."/>
            <person name="Li C.-Y."/>
            <person name="Huang L."/>
            <person name="Wang Z.-W."/>
            <person name="Zhao X."/>
            <person name="Zhong W.-Y."/>
            <person name="Peng D.-H."/>
            <person name="Ahmad S."/>
            <person name="Lan S."/>
            <person name="Zhang J.-S."/>
            <person name="Tsai W.-C."/>
            <person name="Van De Peer Y."/>
            <person name="Liu Z.-J."/>
        </authorList>
    </citation>
    <scope>NUCLEOTIDE SEQUENCE</scope>
    <source>
        <strain evidence="8">CP</strain>
        <tissue evidence="8">Leaves</tissue>
    </source>
</reference>
<comment type="subcellular location">
    <subcellularLocation>
        <location evidence="1">Membrane</location>
    </subcellularLocation>
</comment>
<dbReference type="PROSITE" id="PS50004">
    <property type="entry name" value="C2"/>
    <property type="match status" value="2"/>
</dbReference>
<organism evidence="8 9">
    <name type="scientific">Acorus calamus</name>
    <name type="common">Sweet flag</name>
    <dbReference type="NCBI Taxonomy" id="4465"/>
    <lineage>
        <taxon>Eukaryota</taxon>
        <taxon>Viridiplantae</taxon>
        <taxon>Streptophyta</taxon>
        <taxon>Embryophyta</taxon>
        <taxon>Tracheophyta</taxon>
        <taxon>Spermatophyta</taxon>
        <taxon>Magnoliopsida</taxon>
        <taxon>Liliopsida</taxon>
        <taxon>Acoraceae</taxon>
        <taxon>Acorus</taxon>
    </lineage>
</organism>
<dbReference type="Pfam" id="PF00168">
    <property type="entry name" value="C2"/>
    <property type="match status" value="3"/>
</dbReference>
<dbReference type="Proteomes" id="UP001180020">
    <property type="component" value="Unassembled WGS sequence"/>
</dbReference>
<keyword evidence="3" id="KW-0445">Lipid transport</keyword>
<evidence type="ECO:0000256" key="3">
    <source>
        <dbReference type="ARBA" id="ARBA00023055"/>
    </source>
</evidence>
<dbReference type="AlphaFoldDB" id="A0AAV9FFU0"/>
<name>A0AAV9FFU0_ACOCL</name>
<dbReference type="CDD" id="cd21669">
    <property type="entry name" value="SMP_SF"/>
    <property type="match status" value="1"/>
</dbReference>
<dbReference type="InterPro" id="IPR000008">
    <property type="entry name" value="C2_dom"/>
</dbReference>
<dbReference type="CDD" id="cd00030">
    <property type="entry name" value="C2"/>
    <property type="match status" value="2"/>
</dbReference>
<feature type="domain" description="C2" evidence="6">
    <location>
        <begin position="523"/>
        <end position="640"/>
    </location>
</feature>
<dbReference type="PANTHER" id="PTHR47264">
    <property type="entry name" value="OS01G0128800 PROTEIN"/>
    <property type="match status" value="1"/>
</dbReference>
<dbReference type="EMBL" id="JAUJYO010000001">
    <property type="protein sequence ID" value="KAK1324589.1"/>
    <property type="molecule type" value="Genomic_DNA"/>
</dbReference>
<dbReference type="PANTHER" id="PTHR47264:SF3">
    <property type="entry name" value="SYNAPTOTAGMIN-5 ISOFORM X1"/>
    <property type="match status" value="1"/>
</dbReference>
<evidence type="ECO:0000313" key="8">
    <source>
        <dbReference type="EMBL" id="KAK1324589.1"/>
    </source>
</evidence>
<evidence type="ECO:0000259" key="6">
    <source>
        <dbReference type="PROSITE" id="PS50004"/>
    </source>
</evidence>
<evidence type="ECO:0000256" key="1">
    <source>
        <dbReference type="ARBA" id="ARBA00004370"/>
    </source>
</evidence>
<dbReference type="SMART" id="SM00239">
    <property type="entry name" value="C2"/>
    <property type="match status" value="3"/>
</dbReference>
<dbReference type="InterPro" id="IPR035892">
    <property type="entry name" value="C2_domain_sf"/>
</dbReference>
<evidence type="ECO:0000256" key="2">
    <source>
        <dbReference type="ARBA" id="ARBA00022448"/>
    </source>
</evidence>
<gene>
    <name evidence="8" type="ORF">QJS10_CPA01g01462</name>
</gene>
<feature type="domain" description="SMP-LTD" evidence="7">
    <location>
        <begin position="152"/>
        <end position="338"/>
    </location>
</feature>
<keyword evidence="2" id="KW-0813">Transport</keyword>